<feature type="region of interest" description="Disordered" evidence="1">
    <location>
        <begin position="17"/>
        <end position="46"/>
    </location>
</feature>
<protein>
    <submittedName>
        <fullName evidence="2">Uncharacterized protein</fullName>
    </submittedName>
</protein>
<sequence length="46" mass="5052">MRPLLIHVAKETANNKLDVPAPHTSTRTKGHVGTTSYSDATITYRT</sequence>
<evidence type="ECO:0000313" key="2">
    <source>
        <dbReference type="EMBL" id="CAA9449409.1"/>
    </source>
</evidence>
<accession>A0A6J4QXH9</accession>
<gene>
    <name evidence="2" type="ORF">AVDCRST_MAG28-1214</name>
</gene>
<dbReference type="AlphaFoldDB" id="A0A6J4QXH9"/>
<reference evidence="2" key="1">
    <citation type="submission" date="2020-02" db="EMBL/GenBank/DDBJ databases">
        <authorList>
            <person name="Meier V. D."/>
        </authorList>
    </citation>
    <scope>NUCLEOTIDE SEQUENCE</scope>
    <source>
        <strain evidence="2">AVDCRST_MAG28</strain>
    </source>
</reference>
<organism evidence="2">
    <name type="scientific">uncultured Rubrobacteraceae bacterium</name>
    <dbReference type="NCBI Taxonomy" id="349277"/>
    <lineage>
        <taxon>Bacteria</taxon>
        <taxon>Bacillati</taxon>
        <taxon>Actinomycetota</taxon>
        <taxon>Rubrobacteria</taxon>
        <taxon>Rubrobacterales</taxon>
        <taxon>Rubrobacteraceae</taxon>
        <taxon>environmental samples</taxon>
    </lineage>
</organism>
<feature type="compositionally biased region" description="Polar residues" evidence="1">
    <location>
        <begin position="23"/>
        <end position="46"/>
    </location>
</feature>
<proteinExistence type="predicted"/>
<evidence type="ECO:0000256" key="1">
    <source>
        <dbReference type="SAM" id="MobiDB-lite"/>
    </source>
</evidence>
<name>A0A6J4QXH9_9ACTN</name>
<dbReference type="EMBL" id="CADCVE010000026">
    <property type="protein sequence ID" value="CAA9449409.1"/>
    <property type="molecule type" value="Genomic_DNA"/>
</dbReference>